<dbReference type="Pfam" id="PF01504">
    <property type="entry name" value="PIP5K"/>
    <property type="match status" value="1"/>
</dbReference>
<dbReference type="SUPFAM" id="SSF56104">
    <property type="entry name" value="SAICAR synthase-like"/>
    <property type="match status" value="1"/>
</dbReference>
<dbReference type="Gene3D" id="3.30.810.10">
    <property type="entry name" value="2-Layer Sandwich"/>
    <property type="match status" value="1"/>
</dbReference>
<dbReference type="InterPro" id="IPR002498">
    <property type="entry name" value="PInositol-4-P-4/5-kinase_core"/>
</dbReference>
<feature type="compositionally biased region" description="Polar residues" evidence="2">
    <location>
        <begin position="806"/>
        <end position="817"/>
    </location>
</feature>
<feature type="region of interest" description="Disordered" evidence="2">
    <location>
        <begin position="1"/>
        <end position="89"/>
    </location>
</feature>
<feature type="compositionally biased region" description="Low complexity" evidence="2">
    <location>
        <begin position="746"/>
        <end position="761"/>
    </location>
</feature>
<feature type="non-terminal residue" evidence="4">
    <location>
        <position position="905"/>
    </location>
</feature>
<keyword evidence="1" id="KW-0418">Kinase</keyword>
<feature type="region of interest" description="Disordered" evidence="2">
    <location>
        <begin position="609"/>
        <end position="659"/>
    </location>
</feature>
<feature type="compositionally biased region" description="Polar residues" evidence="2">
    <location>
        <begin position="825"/>
        <end position="842"/>
    </location>
</feature>
<feature type="compositionally biased region" description="Polar residues" evidence="2">
    <location>
        <begin position="609"/>
        <end position="642"/>
    </location>
</feature>
<protein>
    <recommendedName>
        <fullName evidence="3">PIPK domain-containing protein</fullName>
    </recommendedName>
</protein>
<dbReference type="PANTHER" id="PTHR23086">
    <property type="entry name" value="PHOSPHATIDYLINOSITOL-4-PHOSPHATE 5-KINASE"/>
    <property type="match status" value="1"/>
</dbReference>
<dbReference type="GO" id="GO:0046854">
    <property type="term" value="P:phosphatidylinositol phosphate biosynthetic process"/>
    <property type="evidence" value="ECO:0007669"/>
    <property type="project" value="TreeGrafter"/>
</dbReference>
<feature type="compositionally biased region" description="Low complexity" evidence="2">
    <location>
        <begin position="364"/>
        <end position="386"/>
    </location>
</feature>
<feature type="compositionally biased region" description="Basic and acidic residues" evidence="2">
    <location>
        <begin position="777"/>
        <end position="799"/>
    </location>
</feature>
<dbReference type="AlphaFoldDB" id="A0A553NVZ9"/>
<dbReference type="PROSITE" id="PS51455">
    <property type="entry name" value="PIPK"/>
    <property type="match status" value="1"/>
</dbReference>
<keyword evidence="1" id="KW-0067">ATP-binding</keyword>
<dbReference type="PANTHER" id="PTHR23086:SF101">
    <property type="entry name" value="LP03320P-RELATED"/>
    <property type="match status" value="1"/>
</dbReference>
<feature type="compositionally biased region" description="Gly residues" evidence="2">
    <location>
        <begin position="60"/>
        <end position="72"/>
    </location>
</feature>
<dbReference type="CDD" id="cd17301">
    <property type="entry name" value="PIPKc_PIP5KI"/>
    <property type="match status" value="1"/>
</dbReference>
<dbReference type="Gene3D" id="3.30.800.10">
    <property type="entry name" value="Phosphatidylinositol Phosphate Kinase II Beta"/>
    <property type="match status" value="1"/>
</dbReference>
<dbReference type="SMART" id="SM00330">
    <property type="entry name" value="PIPKc"/>
    <property type="match status" value="1"/>
</dbReference>
<feature type="region of interest" description="Disordered" evidence="2">
    <location>
        <begin position="532"/>
        <end position="567"/>
    </location>
</feature>
<sequence length="905" mass="98314">MASPSLSRRGVANHHGPPPSPGAERADPSSVGGGALNGSSHEVHDEGESSTSRTTRDRSGGGVGGQSGGKSGGLSYSKSIVDKERKIGHRRVDDTGQVSYKKIQTNQLMGSIQLGIQNSLGALGRYDERDLLMQDFMTVDTVSFPKHGSQLTPAHTYSDFTFRTMAPLAFRYFLNLFGIKREDFMVSLCTEPLRELSNPGASGSIFYLTNDDEFILKTVQHKEAEFLQKLLPGYYMNLNQNPHTLLPKFFGMYCYQCNQKNIRLTVMNNLLPTNVKMHLKFDLKGSTYKRKANRHERAKKSPTYKDLDITEFLPEGVLLEPETYNALISTLRRDCRVLESFRIMDYSLLIGIHNLDQANREESTSGPTDGSSSSPRPPSASRGGISYHNNSNNQKLILNRTTSAQQKPKLVAHSTAMESIQAQTEPIDEQEHLPPGGIPARNHKGERLLLYLGIIDILQSYRMRKKLEHTFKSIIHDGDTVSVHRPGFYAHRFLDFMADKVFKKIPSPLKHSPSRKSKRDSVKKNSIVSAALQGGNAGGAGGNSSDDQADPSQKYKESSGGWNSKERAPAPISAAAVIEAQVSAAQGSQQSHASPTARQKKLMMMMMTEASQQAQQNDDESTQLNPKDSPALLSNSSNLISPTVNTTTNNTDTTTTTAHEKPVPCLEGVDQAYFEPSNLEAMINLPAVLWDRPHGSKMRVPPPSSCVVPRGGDLVAAGAAAPHSSASSSSSSARTVIHRGIAAGYSASTRSSEALSSSPSGAIGGGNSSSLTRPRNRLHEQVKHTSTEISSERLSESRMSEGYGNDQGTPSRLSVGTGSMGGGWNTPTWTEGTPSYTESSYSGDLAGAGGSTPNRNLRASRESIITRNYKDTPYHETEIFIRSSSSMVVEESLDPFSGLVCAPLQ</sequence>
<dbReference type="InterPro" id="IPR027484">
    <property type="entry name" value="PInositol-4-P-5-kinase_N"/>
</dbReference>
<organism evidence="4 5">
    <name type="scientific">Tigriopus californicus</name>
    <name type="common">Marine copepod</name>
    <dbReference type="NCBI Taxonomy" id="6832"/>
    <lineage>
        <taxon>Eukaryota</taxon>
        <taxon>Metazoa</taxon>
        <taxon>Ecdysozoa</taxon>
        <taxon>Arthropoda</taxon>
        <taxon>Crustacea</taxon>
        <taxon>Multicrustacea</taxon>
        <taxon>Hexanauplia</taxon>
        <taxon>Copepoda</taxon>
        <taxon>Harpacticoida</taxon>
        <taxon>Harpacticidae</taxon>
        <taxon>Tigriopus</taxon>
    </lineage>
</organism>
<evidence type="ECO:0000256" key="1">
    <source>
        <dbReference type="PROSITE-ProRule" id="PRU00781"/>
    </source>
</evidence>
<proteinExistence type="predicted"/>
<feature type="region of interest" description="Disordered" evidence="2">
    <location>
        <begin position="359"/>
        <end position="391"/>
    </location>
</feature>
<evidence type="ECO:0000313" key="5">
    <source>
        <dbReference type="Proteomes" id="UP000318571"/>
    </source>
</evidence>
<feature type="domain" description="PIPK" evidence="3">
    <location>
        <begin position="104"/>
        <end position="501"/>
    </location>
</feature>
<dbReference type="GO" id="GO:0005886">
    <property type="term" value="C:plasma membrane"/>
    <property type="evidence" value="ECO:0007669"/>
    <property type="project" value="TreeGrafter"/>
</dbReference>
<keyword evidence="5" id="KW-1185">Reference proteome</keyword>
<dbReference type="OMA" id="LPAVLWD"/>
<reference evidence="4 5" key="1">
    <citation type="journal article" date="2018" name="Nat. Ecol. Evol.">
        <title>Genomic signatures of mitonuclear coevolution across populations of Tigriopus californicus.</title>
        <authorList>
            <person name="Barreto F.S."/>
            <person name="Watson E.T."/>
            <person name="Lima T.G."/>
            <person name="Willett C.S."/>
            <person name="Edmands S."/>
            <person name="Li W."/>
            <person name="Burton R.S."/>
        </authorList>
    </citation>
    <scope>NUCLEOTIDE SEQUENCE [LARGE SCALE GENOMIC DNA]</scope>
    <source>
        <strain evidence="4 5">San Diego</strain>
    </source>
</reference>
<gene>
    <name evidence="4" type="ORF">TCAL_05239</name>
</gene>
<evidence type="ECO:0000313" key="4">
    <source>
        <dbReference type="EMBL" id="TRY69594.1"/>
    </source>
</evidence>
<dbReference type="STRING" id="6832.A0A553NVZ9"/>
<keyword evidence="1" id="KW-0547">Nucleotide-binding</keyword>
<feature type="compositionally biased region" description="Basic and acidic residues" evidence="2">
    <location>
        <begin position="80"/>
        <end position="89"/>
    </location>
</feature>
<dbReference type="Proteomes" id="UP000318571">
    <property type="component" value="Chromosome 1"/>
</dbReference>
<keyword evidence="1" id="KW-0808">Transferase</keyword>
<dbReference type="GO" id="GO:0016308">
    <property type="term" value="F:1-phosphatidylinositol-4-phosphate 5-kinase activity"/>
    <property type="evidence" value="ECO:0007669"/>
    <property type="project" value="TreeGrafter"/>
</dbReference>
<name>A0A553NVZ9_TIGCA</name>
<feature type="compositionally biased region" description="Low complexity" evidence="2">
    <location>
        <begin position="643"/>
        <end position="657"/>
    </location>
</feature>
<comment type="caution">
    <text evidence="4">The sequence shown here is derived from an EMBL/GenBank/DDBJ whole genome shotgun (WGS) entry which is preliminary data.</text>
</comment>
<evidence type="ECO:0000259" key="3">
    <source>
        <dbReference type="PROSITE" id="PS51455"/>
    </source>
</evidence>
<dbReference type="InterPro" id="IPR027483">
    <property type="entry name" value="PInositol-4-P-4/5-kinase_C_sf"/>
</dbReference>
<feature type="region of interest" description="Disordered" evidence="2">
    <location>
        <begin position="746"/>
        <end position="856"/>
    </location>
</feature>
<dbReference type="EMBL" id="VCGU01000010">
    <property type="protein sequence ID" value="TRY69594.1"/>
    <property type="molecule type" value="Genomic_DNA"/>
</dbReference>
<evidence type="ECO:0000256" key="2">
    <source>
        <dbReference type="SAM" id="MobiDB-lite"/>
    </source>
</evidence>
<dbReference type="GO" id="GO:0005524">
    <property type="term" value="F:ATP binding"/>
    <property type="evidence" value="ECO:0007669"/>
    <property type="project" value="UniProtKB-UniRule"/>
</dbReference>
<dbReference type="InterPro" id="IPR023610">
    <property type="entry name" value="PInositol-4/5-P-5/4-kinase"/>
</dbReference>
<accession>A0A553NVZ9</accession>